<keyword evidence="2" id="KW-1185">Reference proteome</keyword>
<dbReference type="RefSeq" id="WP_172155389.1">
    <property type="nucleotide sequence ID" value="NZ_CP053564.1"/>
</dbReference>
<accession>A0A6M6JBS4</accession>
<evidence type="ECO:0000313" key="2">
    <source>
        <dbReference type="Proteomes" id="UP000505377"/>
    </source>
</evidence>
<dbReference type="KEGG" id="pbro:HOP40_05860"/>
<organism evidence="1 2">
    <name type="scientific">Pseudonocardia broussonetiae</name>
    <dbReference type="NCBI Taxonomy" id="2736640"/>
    <lineage>
        <taxon>Bacteria</taxon>
        <taxon>Bacillati</taxon>
        <taxon>Actinomycetota</taxon>
        <taxon>Actinomycetes</taxon>
        <taxon>Pseudonocardiales</taxon>
        <taxon>Pseudonocardiaceae</taxon>
        <taxon>Pseudonocardia</taxon>
    </lineage>
</organism>
<proteinExistence type="predicted"/>
<dbReference type="Proteomes" id="UP000505377">
    <property type="component" value="Chromosome"/>
</dbReference>
<evidence type="ECO:0000313" key="1">
    <source>
        <dbReference type="EMBL" id="QJY45398.1"/>
    </source>
</evidence>
<gene>
    <name evidence="1" type="ORF">HOP40_05860</name>
</gene>
<dbReference type="AlphaFoldDB" id="A0A6M6JBS4"/>
<reference evidence="1 2" key="1">
    <citation type="submission" date="2020-05" db="EMBL/GenBank/DDBJ databases">
        <authorList>
            <person name="Mo P."/>
        </authorList>
    </citation>
    <scope>NUCLEOTIDE SEQUENCE [LARGE SCALE GENOMIC DNA]</scope>
    <source>
        <strain evidence="1 2">Gen01</strain>
    </source>
</reference>
<dbReference type="EMBL" id="CP053564">
    <property type="protein sequence ID" value="QJY45398.1"/>
    <property type="molecule type" value="Genomic_DNA"/>
</dbReference>
<protein>
    <submittedName>
        <fullName evidence="1">Uncharacterized protein</fullName>
    </submittedName>
</protein>
<sequence length="62" mass="6242">MDRTAPAEGWRRLACVVLAALAVAVGIMALGTQQARAAEPSGPGACASGVVWREAFAGDLAC</sequence>
<name>A0A6M6JBS4_9PSEU</name>